<dbReference type="InterPro" id="IPR043502">
    <property type="entry name" value="DNA/RNA_pol_sf"/>
</dbReference>
<dbReference type="InterPro" id="IPR013103">
    <property type="entry name" value="RVT_2"/>
</dbReference>
<dbReference type="GO" id="GO:0003964">
    <property type="term" value="F:RNA-directed DNA polymerase activity"/>
    <property type="evidence" value="ECO:0007669"/>
    <property type="project" value="UniProtKB-KW"/>
</dbReference>
<evidence type="ECO:0000259" key="1">
    <source>
        <dbReference type="Pfam" id="PF07727"/>
    </source>
</evidence>
<dbReference type="Pfam" id="PF07727">
    <property type="entry name" value="RVT_2"/>
    <property type="match status" value="1"/>
</dbReference>
<sequence>TAFLHGTLEEEVYMTLLLGHKQKDVPNLVCRLNKFIYGLKQSPRAWYEKLSNFLISCKFKSSWADTSLFTKHNEYGTTAVLVYVDDML</sequence>
<protein>
    <submittedName>
        <fullName evidence="2">Reverse transcriptase</fullName>
    </submittedName>
</protein>
<feature type="domain" description="Reverse transcriptase Ty1/copia-type" evidence="1">
    <location>
        <begin position="1"/>
        <end position="88"/>
    </location>
</feature>
<keyword evidence="2" id="KW-0548">Nucleotidyltransferase</keyword>
<dbReference type="SUPFAM" id="SSF56672">
    <property type="entry name" value="DNA/RNA polymerases"/>
    <property type="match status" value="1"/>
</dbReference>
<proteinExistence type="predicted"/>
<dbReference type="EMBL" id="GU976417">
    <property type="protein sequence ID" value="ADF45781.1"/>
    <property type="molecule type" value="Genomic_DNA"/>
</dbReference>
<feature type="non-terminal residue" evidence="2">
    <location>
        <position position="1"/>
    </location>
</feature>
<name>D5LV04_9POAL</name>
<keyword evidence="2" id="KW-0695">RNA-directed DNA polymerase</keyword>
<dbReference type="AlphaFoldDB" id="D5LV04"/>
<reference evidence="2" key="1">
    <citation type="journal article" date="2010" name="BMC Plant Biol.">
        <title>Correlated evolution of LTR retrotransposons and genome size in the genus Eleocharis.</title>
        <authorList>
            <person name="Zedek F."/>
            <person name="Smerda J."/>
            <person name="Smarda P."/>
            <person name="Bures P."/>
        </authorList>
    </citation>
    <scope>NUCLEOTIDE SEQUENCE</scope>
</reference>
<keyword evidence="2" id="KW-0808">Transferase</keyword>
<evidence type="ECO:0000313" key="2">
    <source>
        <dbReference type="EMBL" id="ADF45781.1"/>
    </source>
</evidence>
<accession>D5LV04</accession>
<organism evidence="2">
    <name type="scientific">Eleocharis mamillata subsp. austriaca</name>
    <dbReference type="NCBI Taxonomy" id="753697"/>
    <lineage>
        <taxon>Eukaryota</taxon>
        <taxon>Viridiplantae</taxon>
        <taxon>Streptophyta</taxon>
        <taxon>Embryophyta</taxon>
        <taxon>Tracheophyta</taxon>
        <taxon>Spermatophyta</taxon>
        <taxon>Magnoliopsida</taxon>
        <taxon>Liliopsida</taxon>
        <taxon>Poales</taxon>
        <taxon>Cyperaceae</taxon>
        <taxon>Cyperoideae</taxon>
        <taxon>Eleocharideae</taxon>
        <taxon>Eleocharis</taxon>
    </lineage>
</organism>
<feature type="non-terminal residue" evidence="2">
    <location>
        <position position="88"/>
    </location>
</feature>